<dbReference type="Gene3D" id="3.90.20.20">
    <property type="match status" value="1"/>
</dbReference>
<evidence type="ECO:0000313" key="7">
    <source>
        <dbReference type="EMBL" id="SDC90805.1"/>
    </source>
</evidence>
<proteinExistence type="inferred from homology"/>
<feature type="region of interest" description="Disordered" evidence="6">
    <location>
        <begin position="1"/>
        <end position="40"/>
    </location>
</feature>
<dbReference type="GO" id="GO:0051082">
    <property type="term" value="F:unfolded protein binding"/>
    <property type="evidence" value="ECO:0007669"/>
    <property type="project" value="TreeGrafter"/>
</dbReference>
<dbReference type="RefSeq" id="WP_092129435.1">
    <property type="nucleotide sequence ID" value="NZ_FMYU01000011.1"/>
</dbReference>
<dbReference type="SUPFAM" id="SSF58014">
    <property type="entry name" value="Coiled-coil domain of nucleotide exchange factor GrpE"/>
    <property type="match status" value="1"/>
</dbReference>
<keyword evidence="8" id="KW-1185">Reference proteome</keyword>
<dbReference type="AlphaFoldDB" id="A0A1G6QGM5"/>
<comment type="similarity">
    <text evidence="1 3 5">Belongs to the GrpE family.</text>
</comment>
<comment type="function">
    <text evidence="3 4">Participates actively in the response to hyperosmotic and heat shock by preventing the aggregation of stress-denatured proteins, in association with DnaK and GrpE. It is the nucleotide exchange factor for DnaK and may function as a thermosensor. Unfolded proteins bind initially to DnaJ; upon interaction with the DnaJ-bound protein, DnaK hydrolyzes its bound ATP, resulting in the formation of a stable complex. GrpE releases ADP from DnaK; ATP binding to DnaK triggers the release of the substrate protein, thus completing the reaction cycle. Several rounds of ATP-dependent interactions between DnaJ, DnaK and GrpE are required for fully efficient folding.</text>
</comment>
<dbReference type="CDD" id="cd00446">
    <property type="entry name" value="GrpE"/>
    <property type="match status" value="1"/>
</dbReference>
<keyword evidence="3" id="KW-0963">Cytoplasm</keyword>
<dbReference type="InterPro" id="IPR009012">
    <property type="entry name" value="GrpE_head"/>
</dbReference>
<comment type="subunit">
    <text evidence="3">Homodimer.</text>
</comment>
<feature type="compositionally biased region" description="Low complexity" evidence="6">
    <location>
        <begin position="1"/>
        <end position="22"/>
    </location>
</feature>
<evidence type="ECO:0000256" key="4">
    <source>
        <dbReference type="RuleBase" id="RU000639"/>
    </source>
</evidence>
<reference evidence="8" key="1">
    <citation type="submission" date="2016-10" db="EMBL/GenBank/DDBJ databases">
        <authorList>
            <person name="Varghese N."/>
            <person name="Submissions S."/>
        </authorList>
    </citation>
    <scope>NUCLEOTIDE SEQUENCE [LARGE SCALE GENOMIC DNA]</scope>
    <source>
        <strain evidence="8">DSM 8415</strain>
    </source>
</reference>
<dbReference type="InterPro" id="IPR000740">
    <property type="entry name" value="GrpE"/>
</dbReference>
<gene>
    <name evidence="3" type="primary">grpE</name>
    <name evidence="7" type="ORF">SAMN05660835_01575</name>
</gene>
<dbReference type="GO" id="GO:0000774">
    <property type="term" value="F:adenyl-nucleotide exchange factor activity"/>
    <property type="evidence" value="ECO:0007669"/>
    <property type="project" value="InterPro"/>
</dbReference>
<dbReference type="PANTHER" id="PTHR21237:SF23">
    <property type="entry name" value="GRPE PROTEIN HOMOLOG, MITOCHONDRIAL"/>
    <property type="match status" value="1"/>
</dbReference>
<dbReference type="InterPro" id="IPR013805">
    <property type="entry name" value="GrpE_CC"/>
</dbReference>
<sequence length="195" mass="22748">MNDKNNITENLQENQELQNNNIESKETDLNQTQQETKDELSEIKEQLEKQKDAYLRLLAEFDNFRKRTEKEKFEIADVIKGSVVRDFLPILDSLEKAYEACVNDESIRSGIELVIKAFKQLLEKYEIKEVDTECEFNPNLHEALMIVESNTPNKIVQVFEKGYTYKDKLLRPAKVSVGKLNNNDNNTNEDKNEEV</sequence>
<dbReference type="EMBL" id="FMYU01000011">
    <property type="protein sequence ID" value="SDC90805.1"/>
    <property type="molecule type" value="Genomic_DNA"/>
</dbReference>
<dbReference type="GO" id="GO:0006457">
    <property type="term" value="P:protein folding"/>
    <property type="evidence" value="ECO:0007669"/>
    <property type="project" value="InterPro"/>
</dbReference>
<evidence type="ECO:0000256" key="1">
    <source>
        <dbReference type="ARBA" id="ARBA00009054"/>
    </source>
</evidence>
<evidence type="ECO:0000256" key="2">
    <source>
        <dbReference type="ARBA" id="ARBA00023186"/>
    </source>
</evidence>
<dbReference type="HAMAP" id="MF_01151">
    <property type="entry name" value="GrpE"/>
    <property type="match status" value="1"/>
</dbReference>
<evidence type="ECO:0000256" key="3">
    <source>
        <dbReference type="HAMAP-Rule" id="MF_01151"/>
    </source>
</evidence>
<keyword evidence="3 4" id="KW-0346">Stress response</keyword>
<dbReference type="GO" id="GO:0042803">
    <property type="term" value="F:protein homodimerization activity"/>
    <property type="evidence" value="ECO:0007669"/>
    <property type="project" value="InterPro"/>
</dbReference>
<name>A0A1G6QGM5_9BACT</name>
<dbReference type="Proteomes" id="UP000199411">
    <property type="component" value="Unassembled WGS sequence"/>
</dbReference>
<protein>
    <recommendedName>
        <fullName evidence="3 4">Protein GrpE</fullName>
    </recommendedName>
    <alternativeName>
        <fullName evidence="3">HSP-70 cofactor</fullName>
    </alternativeName>
</protein>
<dbReference type="PROSITE" id="PS01071">
    <property type="entry name" value="GRPE"/>
    <property type="match status" value="1"/>
</dbReference>
<dbReference type="PANTHER" id="PTHR21237">
    <property type="entry name" value="GRPE PROTEIN"/>
    <property type="match status" value="1"/>
</dbReference>
<evidence type="ECO:0000313" key="8">
    <source>
        <dbReference type="Proteomes" id="UP000199411"/>
    </source>
</evidence>
<dbReference type="PRINTS" id="PR00773">
    <property type="entry name" value="GRPEPROTEIN"/>
</dbReference>
<dbReference type="GO" id="GO:0051087">
    <property type="term" value="F:protein-folding chaperone binding"/>
    <property type="evidence" value="ECO:0007669"/>
    <property type="project" value="InterPro"/>
</dbReference>
<dbReference type="OrthoDB" id="9789811at2"/>
<keyword evidence="2 3" id="KW-0143">Chaperone</keyword>
<dbReference type="GO" id="GO:0005737">
    <property type="term" value="C:cytoplasm"/>
    <property type="evidence" value="ECO:0007669"/>
    <property type="project" value="UniProtKB-SubCell"/>
</dbReference>
<comment type="subcellular location">
    <subcellularLocation>
        <location evidence="3">Cytoplasm</location>
    </subcellularLocation>
</comment>
<dbReference type="Pfam" id="PF01025">
    <property type="entry name" value="GrpE"/>
    <property type="match status" value="1"/>
</dbReference>
<evidence type="ECO:0000256" key="6">
    <source>
        <dbReference type="SAM" id="MobiDB-lite"/>
    </source>
</evidence>
<accession>A0A1G6QGM5</accession>
<evidence type="ECO:0000256" key="5">
    <source>
        <dbReference type="RuleBase" id="RU004478"/>
    </source>
</evidence>
<organism evidence="7 8">
    <name type="scientific">Desulfurella multipotens</name>
    <dbReference type="NCBI Taxonomy" id="79269"/>
    <lineage>
        <taxon>Bacteria</taxon>
        <taxon>Pseudomonadati</taxon>
        <taxon>Campylobacterota</taxon>
        <taxon>Desulfurellia</taxon>
        <taxon>Desulfurellales</taxon>
        <taxon>Desulfurellaceae</taxon>
        <taxon>Desulfurella</taxon>
    </lineage>
</organism>
<dbReference type="Gene3D" id="2.30.22.10">
    <property type="entry name" value="Head domain of nucleotide exchange factor GrpE"/>
    <property type="match status" value="1"/>
</dbReference>
<dbReference type="SUPFAM" id="SSF51064">
    <property type="entry name" value="Head domain of nucleotide exchange factor GrpE"/>
    <property type="match status" value="1"/>
</dbReference>